<dbReference type="FunCoup" id="K1Y839">
    <property type="interactions" value="115"/>
</dbReference>
<dbReference type="STRING" id="1072389.K1Y839"/>
<evidence type="ECO:0000256" key="5">
    <source>
        <dbReference type="ARBA" id="ARBA00022989"/>
    </source>
</evidence>
<proteinExistence type="inferred from homology"/>
<feature type="transmembrane region" description="Helical" evidence="7">
    <location>
        <begin position="81"/>
        <end position="104"/>
    </location>
</feature>
<dbReference type="PANTHER" id="PTHR13505:SF7">
    <property type="entry name" value="TRANSMEMBRANE PROTEIN 208"/>
    <property type="match status" value="1"/>
</dbReference>
<dbReference type="GO" id="GO:0005773">
    <property type="term" value="C:vacuole"/>
    <property type="evidence" value="ECO:0007669"/>
    <property type="project" value="GOC"/>
</dbReference>
<evidence type="ECO:0000313" key="9">
    <source>
        <dbReference type="Proteomes" id="UP000006753"/>
    </source>
</evidence>
<evidence type="ECO:0000256" key="3">
    <source>
        <dbReference type="ARBA" id="ARBA00022692"/>
    </source>
</evidence>
<keyword evidence="6 7" id="KW-0472">Membrane</keyword>
<dbReference type="InterPro" id="IPR008506">
    <property type="entry name" value="SND2/TMEM208"/>
</dbReference>
<gene>
    <name evidence="8" type="ORF">MBM_00417</name>
</gene>
<comment type="similarity">
    <text evidence="2">Belongs to the TMEM208 family.</text>
</comment>
<evidence type="ECO:0000256" key="1">
    <source>
        <dbReference type="ARBA" id="ARBA00004477"/>
    </source>
</evidence>
<dbReference type="AlphaFoldDB" id="K1Y839"/>
<dbReference type="GeneID" id="18756352"/>
<dbReference type="EMBL" id="JH921428">
    <property type="protein sequence ID" value="EKD21304.1"/>
    <property type="molecule type" value="Genomic_DNA"/>
</dbReference>
<dbReference type="Pfam" id="PF05620">
    <property type="entry name" value="TMEM208_SND2"/>
    <property type="match status" value="1"/>
</dbReference>
<dbReference type="eggNOG" id="KOG3269">
    <property type="taxonomic scope" value="Eukaryota"/>
</dbReference>
<dbReference type="GO" id="GO:0006624">
    <property type="term" value="P:vacuolar protein processing"/>
    <property type="evidence" value="ECO:0007669"/>
    <property type="project" value="TreeGrafter"/>
</dbReference>
<keyword evidence="5 7" id="KW-1133">Transmembrane helix</keyword>
<keyword evidence="3 7" id="KW-0812">Transmembrane</keyword>
<evidence type="ECO:0000256" key="7">
    <source>
        <dbReference type="SAM" id="Phobius"/>
    </source>
</evidence>
<protein>
    <submittedName>
        <fullName evidence="8">DUF788 domain-containing protein</fullName>
    </submittedName>
</protein>
<name>K1Y839_MARBU</name>
<dbReference type="Proteomes" id="UP000006753">
    <property type="component" value="Unassembled WGS sequence"/>
</dbReference>
<organism evidence="8 9">
    <name type="scientific">Marssonina brunnea f. sp. multigermtubi (strain MB_m1)</name>
    <name type="common">Marssonina leaf spot fungus</name>
    <dbReference type="NCBI Taxonomy" id="1072389"/>
    <lineage>
        <taxon>Eukaryota</taxon>
        <taxon>Fungi</taxon>
        <taxon>Dikarya</taxon>
        <taxon>Ascomycota</taxon>
        <taxon>Pezizomycotina</taxon>
        <taxon>Leotiomycetes</taxon>
        <taxon>Helotiales</taxon>
        <taxon>Drepanopezizaceae</taxon>
        <taxon>Drepanopeziza</taxon>
    </lineage>
</organism>
<comment type="subcellular location">
    <subcellularLocation>
        <location evidence="1">Endoplasmic reticulum membrane</location>
        <topology evidence="1">Multi-pass membrane protein</topology>
    </subcellularLocation>
</comment>
<sequence>MAQKAKKERAKANTSTLNNLHIGTLVLQALFLLTSLLYTKRSLFAWLVLSIPSLIAEYILETTGRPKYDANKTLKSAGEDLAAPGLTEYMFDIVWVTWLCLVVVTLFGNWGWWLWSAVPAYGLYKGYGLLGMARAMMGGAQQGQMPSEEQVAAGGNRKQRRAA</sequence>
<keyword evidence="9" id="KW-1185">Reference proteome</keyword>
<accession>K1Y839</accession>
<evidence type="ECO:0000256" key="4">
    <source>
        <dbReference type="ARBA" id="ARBA00022824"/>
    </source>
</evidence>
<evidence type="ECO:0000256" key="6">
    <source>
        <dbReference type="ARBA" id="ARBA00023136"/>
    </source>
</evidence>
<dbReference type="InParanoid" id="K1Y839"/>
<evidence type="ECO:0000256" key="2">
    <source>
        <dbReference type="ARBA" id="ARBA00009950"/>
    </source>
</evidence>
<dbReference type="OMA" id="GRPKYDA"/>
<dbReference type="KEGG" id="mbe:MBM_00417"/>
<keyword evidence="4" id="KW-0256">Endoplasmic reticulum</keyword>
<dbReference type="PANTHER" id="PTHR13505">
    <property type="entry name" value="TRANSMEMBRANE PROTEIN 208"/>
    <property type="match status" value="1"/>
</dbReference>
<feature type="transmembrane region" description="Helical" evidence="7">
    <location>
        <begin position="20"/>
        <end position="37"/>
    </location>
</feature>
<dbReference type="GO" id="GO:0005789">
    <property type="term" value="C:endoplasmic reticulum membrane"/>
    <property type="evidence" value="ECO:0007669"/>
    <property type="project" value="UniProtKB-SubCell"/>
</dbReference>
<dbReference type="HOGENOM" id="CLU_094308_1_0_1"/>
<evidence type="ECO:0000313" key="8">
    <source>
        <dbReference type="EMBL" id="EKD21304.1"/>
    </source>
</evidence>
<reference evidence="8 9" key="1">
    <citation type="journal article" date="2012" name="BMC Genomics">
        <title>Sequencing the genome of Marssonina brunnea reveals fungus-poplar co-evolution.</title>
        <authorList>
            <person name="Zhu S."/>
            <person name="Cao Y.-Z."/>
            <person name="Jiang C."/>
            <person name="Tan B.-Y."/>
            <person name="Wang Z."/>
            <person name="Feng S."/>
            <person name="Zhang L."/>
            <person name="Su X.-H."/>
            <person name="Brejova B."/>
            <person name="Vinar T."/>
            <person name="Xu M."/>
            <person name="Wang M.-X."/>
            <person name="Zhang S.-G."/>
            <person name="Huang M.-R."/>
            <person name="Wu R."/>
            <person name="Zhou Y."/>
        </authorList>
    </citation>
    <scope>NUCLEOTIDE SEQUENCE [LARGE SCALE GENOMIC DNA]</scope>
    <source>
        <strain evidence="8 9">MB_m1</strain>
    </source>
</reference>
<dbReference type="OrthoDB" id="10012212at2759"/>